<evidence type="ECO:0000259" key="2">
    <source>
        <dbReference type="Pfam" id="PF00534"/>
    </source>
</evidence>
<keyword evidence="5" id="KW-1185">Reference proteome</keyword>
<feature type="domain" description="DUF3492" evidence="3">
    <location>
        <begin position="12"/>
        <end position="283"/>
    </location>
</feature>
<dbReference type="InterPro" id="IPR001296">
    <property type="entry name" value="Glyco_trans_1"/>
</dbReference>
<name>A0ABT9XIK9_9BACL</name>
<dbReference type="Gene3D" id="1.25.40.10">
    <property type="entry name" value="Tetratricopeptide repeat domain"/>
    <property type="match status" value="1"/>
</dbReference>
<dbReference type="Proteomes" id="UP001232973">
    <property type="component" value="Unassembled WGS sequence"/>
</dbReference>
<dbReference type="RefSeq" id="WP_274456877.1">
    <property type="nucleotide sequence ID" value="NZ_CP067097.1"/>
</dbReference>
<dbReference type="PANTHER" id="PTHR12526">
    <property type="entry name" value="GLYCOSYLTRANSFERASE"/>
    <property type="match status" value="1"/>
</dbReference>
<dbReference type="SUPFAM" id="SSF48452">
    <property type="entry name" value="TPR-like"/>
    <property type="match status" value="1"/>
</dbReference>
<evidence type="ECO:0000313" key="5">
    <source>
        <dbReference type="Proteomes" id="UP001232973"/>
    </source>
</evidence>
<dbReference type="Pfam" id="PF00534">
    <property type="entry name" value="Glycos_transf_1"/>
    <property type="match status" value="1"/>
</dbReference>
<dbReference type="InterPro" id="IPR047691">
    <property type="entry name" value="PelF-like"/>
</dbReference>
<feature type="domain" description="Glycosyl transferase family 1" evidence="2">
    <location>
        <begin position="309"/>
        <end position="469"/>
    </location>
</feature>
<feature type="region of interest" description="Disordered" evidence="1">
    <location>
        <begin position="517"/>
        <end position="539"/>
    </location>
</feature>
<dbReference type="Pfam" id="PF11997">
    <property type="entry name" value="DUF3492"/>
    <property type="match status" value="1"/>
</dbReference>
<reference evidence="4 5" key="1">
    <citation type="submission" date="2023-07" db="EMBL/GenBank/DDBJ databases">
        <title>Genomic Encyclopedia of Type Strains, Phase IV (KMG-IV): sequencing the most valuable type-strain genomes for metagenomic binning, comparative biology and taxonomic classification.</title>
        <authorList>
            <person name="Goeker M."/>
        </authorList>
    </citation>
    <scope>NUCLEOTIDE SEQUENCE [LARGE SCALE GENOMIC DNA]</scope>
    <source>
        <strain evidence="4 5">DSM 4006</strain>
    </source>
</reference>
<gene>
    <name evidence="4" type="ORF">J2S03_001986</name>
</gene>
<comment type="caution">
    <text evidence="4">The sequence shown here is derived from an EMBL/GenBank/DDBJ whole genome shotgun (WGS) entry which is preliminary data.</text>
</comment>
<dbReference type="NCBIfam" id="NF038011">
    <property type="entry name" value="PelF"/>
    <property type="match status" value="1"/>
</dbReference>
<dbReference type="InterPro" id="IPR011990">
    <property type="entry name" value="TPR-like_helical_dom_sf"/>
</dbReference>
<dbReference type="Gene3D" id="3.40.50.2000">
    <property type="entry name" value="Glycogen Phosphorylase B"/>
    <property type="match status" value="2"/>
</dbReference>
<evidence type="ECO:0000256" key="1">
    <source>
        <dbReference type="SAM" id="MobiDB-lite"/>
    </source>
</evidence>
<organism evidence="4 5">
    <name type="scientific">Alicyclobacillus cycloheptanicus</name>
    <dbReference type="NCBI Taxonomy" id="1457"/>
    <lineage>
        <taxon>Bacteria</taxon>
        <taxon>Bacillati</taxon>
        <taxon>Bacillota</taxon>
        <taxon>Bacilli</taxon>
        <taxon>Bacillales</taxon>
        <taxon>Alicyclobacillaceae</taxon>
        <taxon>Alicyclobacillus</taxon>
    </lineage>
</organism>
<proteinExistence type="predicted"/>
<evidence type="ECO:0000313" key="4">
    <source>
        <dbReference type="EMBL" id="MDQ0190123.1"/>
    </source>
</evidence>
<accession>A0ABT9XIK9</accession>
<dbReference type="InterPro" id="IPR022622">
    <property type="entry name" value="DUF3492"/>
</dbReference>
<dbReference type="SUPFAM" id="SSF53756">
    <property type="entry name" value="UDP-Glycosyltransferase/glycogen phosphorylase"/>
    <property type="match status" value="1"/>
</dbReference>
<sequence length="698" mass="78011">MARGIGETGKISVLLTTEGTYPFSPGGVSTWCDIMVHRLKSVDYTVFSVQMDPFVAQQYQLPKGTALVKVPLWGTEEPSEHLDQRFSTTYLSKQRTTDAVIEDQFLPLFVRLVQHIIAVRKDPFAFANLIVELYDFFTDYDYKVSFKSPRVWEAYKRLIQEAVKNPELGMPQPDIYSLIQSLGWVYRFFNIINTPVPRTTVTHASAAAFCGLPCVIAKLKYGTPFLLTEHGVYLREQYLSLSKRGYPGFLNTFLIRLIHAVVDLNYALADQISPVCHYNTRWERVMTDRHERIEVIYNGVDHEIFTRARALEHPRPTVVAVARIDPIKDILGLIRAADLVRREIPDVQFLVYGAVSVPDYHKACERLVKELKLENTVVFCGQTSDIAAAYEQGDVAVLSSISEAFPYSIVEAMLAGKAIVSTDVGGVSEALGDTGILVPPGEPQALADGLIRLLNNPGLRSEMGQNARDRALNLFTLERSLEMYLKAYVKLSVAQPHTPLQPVARFQVNLTDLRRQREEAGAAESAPSAAEPVAGGGRRQGALDAQRMYMERAYALLDAGFRHEALEQMVLAVEAAPHSPATPVLLADLARLRVEQQDFETAHSILETSIRQHQTLLRRRQQLLAERALALADFGKLPEAAALLRRAVAIAEDSPAVPVFCLELSRMYAALGERERARLERLKYEWVAGGEYGVQSLE</sequence>
<feature type="compositionally biased region" description="Low complexity" evidence="1">
    <location>
        <begin position="522"/>
        <end position="533"/>
    </location>
</feature>
<dbReference type="EMBL" id="JAUSTP010000014">
    <property type="protein sequence ID" value="MDQ0190123.1"/>
    <property type="molecule type" value="Genomic_DNA"/>
</dbReference>
<protein>
    <submittedName>
        <fullName evidence="4">Glycosyltransferase involved in cell wall biosynthesis/predicted negative regulator of RcsB-dependent stress response</fullName>
    </submittedName>
</protein>
<evidence type="ECO:0000259" key="3">
    <source>
        <dbReference type="Pfam" id="PF11997"/>
    </source>
</evidence>